<feature type="region of interest" description="Disordered" evidence="11">
    <location>
        <begin position="705"/>
        <end position="737"/>
    </location>
</feature>
<feature type="region of interest" description="Disordered" evidence="11">
    <location>
        <begin position="202"/>
        <end position="230"/>
    </location>
</feature>
<dbReference type="Gene3D" id="1.10.10.60">
    <property type="entry name" value="Homeodomain-like"/>
    <property type="match status" value="1"/>
</dbReference>
<dbReference type="FunFam" id="1.10.10.60:FF:000051">
    <property type="entry name" value="POU domain protein"/>
    <property type="match status" value="1"/>
</dbReference>
<keyword evidence="15" id="KW-1185">Reference proteome</keyword>
<evidence type="ECO:0000259" key="12">
    <source>
        <dbReference type="PROSITE" id="PS50071"/>
    </source>
</evidence>
<protein>
    <recommendedName>
        <fullName evidence="10">POU domain protein</fullName>
    </recommendedName>
</protein>
<dbReference type="SMART" id="SM00352">
    <property type="entry name" value="POU"/>
    <property type="match status" value="1"/>
</dbReference>
<feature type="region of interest" description="Disordered" evidence="11">
    <location>
        <begin position="462"/>
        <end position="516"/>
    </location>
</feature>
<proteinExistence type="inferred from homology"/>
<organism evidence="14 15">
    <name type="scientific">Tetranychus urticae</name>
    <name type="common">Two-spotted spider mite</name>
    <dbReference type="NCBI Taxonomy" id="32264"/>
    <lineage>
        <taxon>Eukaryota</taxon>
        <taxon>Metazoa</taxon>
        <taxon>Ecdysozoa</taxon>
        <taxon>Arthropoda</taxon>
        <taxon>Chelicerata</taxon>
        <taxon>Arachnida</taxon>
        <taxon>Acari</taxon>
        <taxon>Acariformes</taxon>
        <taxon>Trombidiformes</taxon>
        <taxon>Prostigmata</taxon>
        <taxon>Eleutherengona</taxon>
        <taxon>Raphignathae</taxon>
        <taxon>Tetranychoidea</taxon>
        <taxon>Tetranychidae</taxon>
        <taxon>Tetranychus</taxon>
    </lineage>
</organism>
<dbReference type="STRING" id="32264.T1KLF1"/>
<dbReference type="AlphaFoldDB" id="T1KLF1"/>
<evidence type="ECO:0000256" key="3">
    <source>
        <dbReference type="ARBA" id="ARBA00023125"/>
    </source>
</evidence>
<keyword evidence="2" id="KW-0805">Transcription regulation</keyword>
<evidence type="ECO:0000256" key="11">
    <source>
        <dbReference type="SAM" id="MobiDB-lite"/>
    </source>
</evidence>
<name>T1KLF1_TETUR</name>
<accession>T1KLF1</accession>
<dbReference type="PRINTS" id="PR00028">
    <property type="entry name" value="POUDOMAIN"/>
</dbReference>
<evidence type="ECO:0000256" key="8">
    <source>
        <dbReference type="PROSITE-ProRule" id="PRU00108"/>
    </source>
</evidence>
<dbReference type="KEGG" id="tut:107365324"/>
<dbReference type="EMBL" id="CAEY01000211">
    <property type="status" value="NOT_ANNOTATED_CDS"/>
    <property type="molecule type" value="Genomic_DNA"/>
</dbReference>
<gene>
    <name evidence="14" type="primary">107365324</name>
</gene>
<feature type="compositionally biased region" description="Basic residues" evidence="11">
    <location>
        <begin position="344"/>
        <end position="355"/>
    </location>
</feature>
<keyword evidence="6 8" id="KW-0539">Nucleus</keyword>
<dbReference type="InterPro" id="IPR010982">
    <property type="entry name" value="Lambda_DNA-bd_dom_sf"/>
</dbReference>
<dbReference type="PROSITE" id="PS50071">
    <property type="entry name" value="HOMEOBOX_2"/>
    <property type="match status" value="1"/>
</dbReference>
<evidence type="ECO:0000259" key="13">
    <source>
        <dbReference type="PROSITE" id="PS51179"/>
    </source>
</evidence>
<feature type="compositionally biased region" description="Low complexity" evidence="11">
    <location>
        <begin position="705"/>
        <end position="730"/>
    </location>
</feature>
<dbReference type="InterPro" id="IPR050255">
    <property type="entry name" value="POU_domain_TF"/>
</dbReference>
<evidence type="ECO:0000313" key="14">
    <source>
        <dbReference type="EnsemblMetazoa" id="tetur14g02220.1"/>
    </source>
</evidence>
<feature type="domain" description="POU-specific" evidence="13">
    <location>
        <begin position="530"/>
        <end position="604"/>
    </location>
</feature>
<dbReference type="SUPFAM" id="SSF47413">
    <property type="entry name" value="lambda repressor-like DNA-binding domains"/>
    <property type="match status" value="1"/>
</dbReference>
<feature type="domain" description="Homeobox" evidence="12">
    <location>
        <begin position="623"/>
        <end position="683"/>
    </location>
</feature>
<evidence type="ECO:0000313" key="15">
    <source>
        <dbReference type="Proteomes" id="UP000015104"/>
    </source>
</evidence>
<feature type="compositionally biased region" description="Low complexity" evidence="11">
    <location>
        <begin position="464"/>
        <end position="473"/>
    </location>
</feature>
<comment type="similarity">
    <text evidence="7">Belongs to the POU transcription factor family. Class-6 subfamily.</text>
</comment>
<dbReference type="GO" id="GO:0000981">
    <property type="term" value="F:DNA-binding transcription factor activity, RNA polymerase II-specific"/>
    <property type="evidence" value="ECO:0007669"/>
    <property type="project" value="TreeGrafter"/>
</dbReference>
<feature type="compositionally biased region" description="Low complexity" evidence="11">
    <location>
        <begin position="203"/>
        <end position="230"/>
    </location>
</feature>
<dbReference type="OMA" id="SMEPESN"/>
<dbReference type="Pfam" id="PF00157">
    <property type="entry name" value="Pou"/>
    <property type="match status" value="1"/>
</dbReference>
<dbReference type="PROSITE" id="PS00465">
    <property type="entry name" value="POU_2"/>
    <property type="match status" value="1"/>
</dbReference>
<dbReference type="InterPro" id="IPR000327">
    <property type="entry name" value="POU_dom"/>
</dbReference>
<reference evidence="14" key="2">
    <citation type="submission" date="2015-06" db="UniProtKB">
        <authorList>
            <consortium name="EnsemblMetazoa"/>
        </authorList>
    </citation>
    <scope>IDENTIFICATION</scope>
</reference>
<dbReference type="PANTHER" id="PTHR11636">
    <property type="entry name" value="POU DOMAIN"/>
    <property type="match status" value="1"/>
</dbReference>
<evidence type="ECO:0000256" key="10">
    <source>
        <dbReference type="RuleBase" id="RU361194"/>
    </source>
</evidence>
<feature type="compositionally biased region" description="Polar residues" evidence="11">
    <location>
        <begin position="319"/>
        <end position="331"/>
    </location>
</feature>
<dbReference type="eggNOG" id="KOG3802">
    <property type="taxonomic scope" value="Eukaryota"/>
</dbReference>
<feature type="region of interest" description="Disordered" evidence="11">
    <location>
        <begin position="611"/>
        <end position="631"/>
    </location>
</feature>
<dbReference type="EnsemblMetazoa" id="tetur14g02220.1">
    <property type="protein sequence ID" value="tetur14g02220.1"/>
    <property type="gene ID" value="tetur14g02220"/>
</dbReference>
<dbReference type="OrthoDB" id="10066259at2759"/>
<feature type="compositionally biased region" description="Polar residues" evidence="11">
    <location>
        <begin position="368"/>
        <end position="383"/>
    </location>
</feature>
<dbReference type="InterPro" id="IPR001356">
    <property type="entry name" value="HD"/>
</dbReference>
<keyword evidence="4 8" id="KW-0371">Homeobox</keyword>
<dbReference type="SMART" id="SM00389">
    <property type="entry name" value="HOX"/>
    <property type="match status" value="1"/>
</dbReference>
<feature type="compositionally biased region" description="Polar residues" evidence="11">
    <location>
        <begin position="474"/>
        <end position="516"/>
    </location>
</feature>
<dbReference type="InterPro" id="IPR009057">
    <property type="entry name" value="Homeodomain-like_sf"/>
</dbReference>
<feature type="DNA-binding region" description="Homeobox" evidence="8">
    <location>
        <begin position="625"/>
        <end position="684"/>
    </location>
</feature>
<dbReference type="Proteomes" id="UP000015104">
    <property type="component" value="Unassembled WGS sequence"/>
</dbReference>
<evidence type="ECO:0000256" key="9">
    <source>
        <dbReference type="RuleBase" id="RU000682"/>
    </source>
</evidence>
<sequence length="737" mass="77604">MTTFIQTSPGSYITQQSSNIVDTFSPSPINSTIYTSSSTTSTGSSSISSGPTSVSSSLTLSSSSSSVLPSSSSLTSSSCTASTASASAASTGSQLISTQAFGPGTATLLTSQGGSLVLSPRNVSGLPSYSSSTPSTTIMLPLQGNGGTGNGGTGIVNDQLIGNQLLSTIQPSQQIVSPMVPLLLANGQLISTGLPSQGAFSLSQATTSTTPSATTSTSNQQQSQQQQQPQQYQFGNFIGTSLTTSLPTNPSTQFVTNGSGQIFAISPSLINNLNQQQSQATINSLQPHQSSSAFIQVVTPNGIAIVPANSIISDQPLMSTINNNQMDNSSVQQHQQQLLQQQHQQHHHHQQHSHHPSMITERERPSKRASQSKGSFYSRNDNNGEGGGNSRMMKKSASNQANDGQMNQAIQVSISSGASSSSASTNTKNSGRMGPSNHGFSNQSSLASLNCYNRNSDLKPLAMNNGNNSGNANCPSQQTMFLNNQSNNPVSNSAESQTPSPPLSTASSMEPESNQATVAQTINNSDEAVVDGVNLEEVKEFARQFKLRRLSLGLTQTQVGQALSATAGPSYSQSAICRFEKLDITPKSASKIKPVLEKWMHDLEIRCRAGSTDPAAFTGNPNSKKRKRRTSFTPSALEVLNAFFEKNTHPSSSEMTELADKLKYDREVVRVWFCNKRQVLRNNVKKSEPPLSLLTLTSRAAKAKAAAAAEAASAAPSSSSSLPSTSTLSSNNNVLIA</sequence>
<dbReference type="CDD" id="cd00086">
    <property type="entry name" value="homeodomain"/>
    <property type="match status" value="1"/>
</dbReference>
<comment type="subcellular location">
    <subcellularLocation>
        <location evidence="1 8 9">Nucleus</location>
    </subcellularLocation>
</comment>
<evidence type="ECO:0000256" key="4">
    <source>
        <dbReference type="ARBA" id="ARBA00023155"/>
    </source>
</evidence>
<evidence type="ECO:0000256" key="7">
    <source>
        <dbReference type="ARBA" id="ARBA00061425"/>
    </source>
</evidence>
<evidence type="ECO:0000256" key="2">
    <source>
        <dbReference type="ARBA" id="ARBA00023015"/>
    </source>
</evidence>
<dbReference type="InterPro" id="IPR013847">
    <property type="entry name" value="POU"/>
</dbReference>
<dbReference type="GO" id="GO:0000978">
    <property type="term" value="F:RNA polymerase II cis-regulatory region sequence-specific DNA binding"/>
    <property type="evidence" value="ECO:0007669"/>
    <property type="project" value="TreeGrafter"/>
</dbReference>
<dbReference type="Gene3D" id="1.10.260.40">
    <property type="entry name" value="lambda repressor-like DNA-binding domains"/>
    <property type="match status" value="1"/>
</dbReference>
<dbReference type="PROSITE" id="PS51179">
    <property type="entry name" value="POU_3"/>
    <property type="match status" value="1"/>
</dbReference>
<dbReference type="PANTHER" id="PTHR11636:SF5">
    <property type="entry name" value="POU DOMAIN MOTIF 3, ISOFORM F"/>
    <property type="match status" value="1"/>
</dbReference>
<feature type="region of interest" description="Disordered" evidence="11">
    <location>
        <begin position="414"/>
        <end position="441"/>
    </location>
</feature>
<keyword evidence="3 8" id="KW-0238">DNA-binding</keyword>
<evidence type="ECO:0000256" key="6">
    <source>
        <dbReference type="ARBA" id="ARBA00023242"/>
    </source>
</evidence>
<feature type="compositionally biased region" description="Low complexity" evidence="11">
    <location>
        <begin position="414"/>
        <end position="431"/>
    </location>
</feature>
<dbReference type="PROSITE" id="PS00035">
    <property type="entry name" value="POU_1"/>
    <property type="match status" value="1"/>
</dbReference>
<evidence type="ECO:0000256" key="5">
    <source>
        <dbReference type="ARBA" id="ARBA00023163"/>
    </source>
</evidence>
<reference evidence="15" key="1">
    <citation type="submission" date="2011-08" db="EMBL/GenBank/DDBJ databases">
        <authorList>
            <person name="Rombauts S."/>
        </authorList>
    </citation>
    <scope>NUCLEOTIDE SEQUENCE</scope>
    <source>
        <strain evidence="15">London</strain>
    </source>
</reference>
<feature type="region of interest" description="Disordered" evidence="11">
    <location>
        <begin position="319"/>
        <end position="402"/>
    </location>
</feature>
<dbReference type="HOGENOM" id="CLU_376583_0_0_1"/>
<feature type="compositionally biased region" description="Low complexity" evidence="11">
    <location>
        <begin position="332"/>
        <end position="343"/>
    </location>
</feature>
<dbReference type="SUPFAM" id="SSF46689">
    <property type="entry name" value="Homeodomain-like"/>
    <property type="match status" value="1"/>
</dbReference>
<keyword evidence="5 10" id="KW-0804">Transcription</keyword>
<evidence type="ECO:0000256" key="1">
    <source>
        <dbReference type="ARBA" id="ARBA00004123"/>
    </source>
</evidence>
<dbReference type="GO" id="GO:0005634">
    <property type="term" value="C:nucleus"/>
    <property type="evidence" value="ECO:0007669"/>
    <property type="project" value="UniProtKB-SubCell"/>
</dbReference>
<dbReference type="Pfam" id="PF00046">
    <property type="entry name" value="Homeodomain"/>
    <property type="match status" value="1"/>
</dbReference>